<keyword evidence="3" id="KW-1185">Reference proteome</keyword>
<comment type="caution">
    <text evidence="2">The sequence shown here is derived from an EMBL/GenBank/DDBJ whole genome shotgun (WGS) entry which is preliminary data.</text>
</comment>
<feature type="transmembrane region" description="Helical" evidence="1">
    <location>
        <begin position="301"/>
        <end position="320"/>
    </location>
</feature>
<keyword evidence="1" id="KW-0472">Membrane</keyword>
<dbReference type="AlphaFoldDB" id="A0A5C6M1E7"/>
<dbReference type="Proteomes" id="UP000321083">
    <property type="component" value="Unassembled WGS sequence"/>
</dbReference>
<keyword evidence="1" id="KW-0812">Transmembrane</keyword>
<reference evidence="2 3" key="2">
    <citation type="submission" date="2019-08" db="EMBL/GenBank/DDBJ databases">
        <authorList>
            <person name="Henke P."/>
        </authorList>
    </citation>
    <scope>NUCLEOTIDE SEQUENCE [LARGE SCALE GENOMIC DNA]</scope>
    <source>
        <strain evidence="2">Phe10_nw2017</strain>
    </source>
</reference>
<evidence type="ECO:0000313" key="2">
    <source>
        <dbReference type="EMBL" id="TWW07842.1"/>
    </source>
</evidence>
<accession>A0A5C6M1E7</accession>
<feature type="non-terminal residue" evidence="2">
    <location>
        <position position="336"/>
    </location>
</feature>
<proteinExistence type="predicted"/>
<reference evidence="2 3" key="1">
    <citation type="submission" date="2019-08" db="EMBL/GenBank/DDBJ databases">
        <title>100 year-old enigma solved: identification of Planctomyces bekefii, the type genus and species of the phylum Planctomycetes.</title>
        <authorList>
            <person name="Svetlana D.N."/>
            <person name="Overmann J."/>
        </authorList>
    </citation>
    <scope>NUCLEOTIDE SEQUENCE [LARGE SCALE GENOMIC DNA]</scope>
    <source>
        <strain evidence="2">Phe10_nw2017</strain>
    </source>
</reference>
<sequence>EVNEVQLETEVWKQEDRPTGVWCSSELTRLCNDFRAISPWATSPPAQTIPLGDTATDSTQTLTCTMATDKRLAQALVTELTIRRRQYGHVLIVREAGSGSPDSLSQEIAQNLQAILPPQREPGPATLTYLKNIAFGENGKNISRDNPALDDYFQRQLANVTQNRGFSGDDVSAVFVIGNDTQDKLTILKNLKPLFSNATFFTHDLHYNFYNPDNLPTTRGLVVGSRGTLSVDDEHSQINATGIPPGIVFRDCYQKATYQAVLSLTAQNSTISDQLGTITLYEIGFNGPYLLSTPFAWTRPARVFGIAAGLLLTLAVIAFVRTEGGRFQILPKLSNY</sequence>
<feature type="non-terminal residue" evidence="2">
    <location>
        <position position="1"/>
    </location>
</feature>
<keyword evidence="1" id="KW-1133">Transmembrane helix</keyword>
<gene>
    <name evidence="2" type="ORF">E3A20_30290</name>
</gene>
<protein>
    <submittedName>
        <fullName evidence="2">Uncharacterized protein</fullName>
    </submittedName>
</protein>
<organism evidence="2 3">
    <name type="scientific">Planctomyces bekefii</name>
    <dbReference type="NCBI Taxonomy" id="1653850"/>
    <lineage>
        <taxon>Bacteria</taxon>
        <taxon>Pseudomonadati</taxon>
        <taxon>Planctomycetota</taxon>
        <taxon>Planctomycetia</taxon>
        <taxon>Planctomycetales</taxon>
        <taxon>Planctomycetaceae</taxon>
        <taxon>Planctomyces</taxon>
    </lineage>
</organism>
<evidence type="ECO:0000256" key="1">
    <source>
        <dbReference type="SAM" id="Phobius"/>
    </source>
</evidence>
<evidence type="ECO:0000313" key="3">
    <source>
        <dbReference type="Proteomes" id="UP000321083"/>
    </source>
</evidence>
<name>A0A5C6M1E7_9PLAN</name>
<dbReference type="EMBL" id="SRHE01000987">
    <property type="protein sequence ID" value="TWW07842.1"/>
    <property type="molecule type" value="Genomic_DNA"/>
</dbReference>